<name>A0A3L9Y9H6_9RHOB</name>
<keyword evidence="2" id="KW-1185">Reference proteome</keyword>
<dbReference type="EMBL" id="RCNT01000001">
    <property type="protein sequence ID" value="RMA44195.1"/>
    <property type="molecule type" value="Genomic_DNA"/>
</dbReference>
<proteinExistence type="predicted"/>
<evidence type="ECO:0000313" key="1">
    <source>
        <dbReference type="EMBL" id="RMA44195.1"/>
    </source>
</evidence>
<accession>A0A3L9Y9H6</accession>
<dbReference type="GO" id="GO:0016829">
    <property type="term" value="F:lyase activity"/>
    <property type="evidence" value="ECO:0007669"/>
    <property type="project" value="UniProtKB-KW"/>
</dbReference>
<dbReference type="Proteomes" id="UP000281343">
    <property type="component" value="Unassembled WGS sequence"/>
</dbReference>
<comment type="caution">
    <text evidence="1">The sequence shown here is derived from an EMBL/GenBank/DDBJ whole genome shotgun (WGS) entry which is preliminary data.</text>
</comment>
<organism evidence="1 2">
    <name type="scientific">Rhodophyticola porphyridii</name>
    <dbReference type="NCBI Taxonomy" id="1852017"/>
    <lineage>
        <taxon>Bacteria</taxon>
        <taxon>Pseudomonadati</taxon>
        <taxon>Pseudomonadota</taxon>
        <taxon>Alphaproteobacteria</taxon>
        <taxon>Rhodobacterales</taxon>
        <taxon>Roseobacteraceae</taxon>
        <taxon>Rhodophyticola</taxon>
    </lineage>
</organism>
<gene>
    <name evidence="1" type="ORF">D9R08_01265</name>
</gene>
<dbReference type="PROSITE" id="PS51257">
    <property type="entry name" value="PROKAR_LIPOPROTEIN"/>
    <property type="match status" value="1"/>
</dbReference>
<keyword evidence="1" id="KW-0456">Lyase</keyword>
<sequence length="37" mass="3994">MRFLAPLLILSLLAACGVDGDPIPPEPRDDDEQSTNL</sequence>
<reference evidence="1 2" key="1">
    <citation type="submission" date="2018-10" db="EMBL/GenBank/DDBJ databases">
        <authorList>
            <person name="Jung H.S."/>
            <person name="Jeon C.O."/>
        </authorList>
    </citation>
    <scope>NUCLEOTIDE SEQUENCE [LARGE SCALE GENOMIC DNA]</scope>
    <source>
        <strain evidence="1 2">MA-7-27</strain>
    </source>
</reference>
<protein>
    <submittedName>
        <fullName evidence="1">Argininosuccinate lyase</fullName>
    </submittedName>
</protein>
<evidence type="ECO:0000313" key="2">
    <source>
        <dbReference type="Proteomes" id="UP000281343"/>
    </source>
</evidence>
<dbReference type="AlphaFoldDB" id="A0A3L9Y9H6"/>